<evidence type="ECO:0000313" key="2">
    <source>
        <dbReference type="Proteomes" id="UP000295164"/>
    </source>
</evidence>
<dbReference type="Proteomes" id="UP000295164">
    <property type="component" value="Unassembled WGS sequence"/>
</dbReference>
<evidence type="ECO:0000313" key="1">
    <source>
        <dbReference type="EMBL" id="TCZ71817.1"/>
    </source>
</evidence>
<proteinExistence type="predicted"/>
<dbReference type="RefSeq" id="WP_131851970.1">
    <property type="nucleotide sequence ID" value="NZ_SKFH01000012.1"/>
</dbReference>
<comment type="caution">
    <text evidence="1">The sequence shown here is derived from an EMBL/GenBank/DDBJ whole genome shotgun (WGS) entry which is preliminary data.</text>
</comment>
<name>A0A4V2WMQ2_9BACT</name>
<accession>A0A4V2WMQ2</accession>
<gene>
    <name evidence="1" type="ORF">E0486_09715</name>
</gene>
<organism evidence="1 2">
    <name type="scientific">Flaviaesturariibacter aridisoli</name>
    <dbReference type="NCBI Taxonomy" id="2545761"/>
    <lineage>
        <taxon>Bacteria</taxon>
        <taxon>Pseudomonadati</taxon>
        <taxon>Bacteroidota</taxon>
        <taxon>Chitinophagia</taxon>
        <taxon>Chitinophagales</taxon>
        <taxon>Chitinophagaceae</taxon>
        <taxon>Flaviaestuariibacter</taxon>
    </lineage>
</organism>
<dbReference type="EMBL" id="SKFH01000012">
    <property type="protein sequence ID" value="TCZ71817.1"/>
    <property type="molecule type" value="Genomic_DNA"/>
</dbReference>
<keyword evidence="2" id="KW-1185">Reference proteome</keyword>
<protein>
    <submittedName>
        <fullName evidence="1">Uncharacterized protein</fullName>
    </submittedName>
</protein>
<dbReference type="AlphaFoldDB" id="A0A4V2WMQ2"/>
<reference evidence="1 2" key="1">
    <citation type="submission" date="2019-03" db="EMBL/GenBank/DDBJ databases">
        <authorList>
            <person name="Kim M.K.M."/>
        </authorList>
    </citation>
    <scope>NUCLEOTIDE SEQUENCE [LARGE SCALE GENOMIC DNA]</scope>
    <source>
        <strain evidence="1 2">17J68-15</strain>
    </source>
</reference>
<dbReference type="OrthoDB" id="749061at2"/>
<sequence>MSQHENSHSRNIAAVRNARTINLSLGADRYKPVKSFIRNDELLAYCDGCDAVLTRVHGGELDFETATSTRQDAFEGIEKYGTRIVNTLEACGAPAHAVDTARAYVGKLRGERVGKPEPASSDAPAGDIQNQISVSQKSYDGREANFRKLVELCRHHHTFYTPNEDDVNLPAIESRSEKLHNSNLKVQETAAVYSGALVERDRLLYHAETGLVARMEAIRAYYVSAFGADSAERKRLNGLSVRTLRNERLAEA</sequence>